<keyword evidence="2" id="KW-1185">Reference proteome</keyword>
<evidence type="ECO:0000313" key="2">
    <source>
        <dbReference type="Proteomes" id="UP001652660"/>
    </source>
</evidence>
<reference evidence="3" key="1">
    <citation type="submission" date="2025-08" db="UniProtKB">
        <authorList>
            <consortium name="RefSeq"/>
        </authorList>
    </citation>
    <scope>IDENTIFICATION</scope>
    <source>
        <tissue evidence="3">Leaves</tissue>
    </source>
</reference>
<evidence type="ECO:0000313" key="3">
    <source>
        <dbReference type="RefSeq" id="XP_071918890.1"/>
    </source>
</evidence>
<name>A0ABM4VH85_COFAR</name>
<dbReference type="InterPro" id="IPR026960">
    <property type="entry name" value="RVT-Znf"/>
</dbReference>
<dbReference type="Pfam" id="PF13966">
    <property type="entry name" value="zf-RVT"/>
    <property type="match status" value="1"/>
</dbReference>
<proteinExistence type="predicted"/>
<sequence length="180" mass="21229">MYTVKLGYRLAKRKKRKNGAEWTEAGTSYRRIGATQNWNFLWGLNVKHKLKHFIWKCLHGILPVNAVLKERCSKGDHMCKGCGEGPETIEHMLFFCSNAKLIWKAAPLSWDGPKEYRNKFWHWWEALKEPVTKEKGNERISLTINLLWQIWKSRNDKQFNGHGRDPLVAANKAVMEWQEY</sequence>
<feature type="domain" description="Reverse transcriptase zinc-binding" evidence="1">
    <location>
        <begin position="18"/>
        <end position="103"/>
    </location>
</feature>
<dbReference type="Proteomes" id="UP001652660">
    <property type="component" value="Chromosome 8c"/>
</dbReference>
<dbReference type="RefSeq" id="XP_071918890.1">
    <property type="nucleotide sequence ID" value="XM_072062789.1"/>
</dbReference>
<protein>
    <recommendedName>
        <fullName evidence="1">Reverse transcriptase zinc-binding domain-containing protein</fullName>
    </recommendedName>
</protein>
<evidence type="ECO:0000259" key="1">
    <source>
        <dbReference type="Pfam" id="PF13966"/>
    </source>
</evidence>
<organism evidence="2 3">
    <name type="scientific">Coffea arabica</name>
    <name type="common">Arabian coffee</name>
    <dbReference type="NCBI Taxonomy" id="13443"/>
    <lineage>
        <taxon>Eukaryota</taxon>
        <taxon>Viridiplantae</taxon>
        <taxon>Streptophyta</taxon>
        <taxon>Embryophyta</taxon>
        <taxon>Tracheophyta</taxon>
        <taxon>Spermatophyta</taxon>
        <taxon>Magnoliopsida</taxon>
        <taxon>eudicotyledons</taxon>
        <taxon>Gunneridae</taxon>
        <taxon>Pentapetalae</taxon>
        <taxon>asterids</taxon>
        <taxon>lamiids</taxon>
        <taxon>Gentianales</taxon>
        <taxon>Rubiaceae</taxon>
        <taxon>Ixoroideae</taxon>
        <taxon>Gardenieae complex</taxon>
        <taxon>Bertiereae - Coffeeae clade</taxon>
        <taxon>Coffeeae</taxon>
        <taxon>Coffea</taxon>
    </lineage>
</organism>
<dbReference type="GeneID" id="140013492"/>
<gene>
    <name evidence="3" type="primary">LOC140013492</name>
</gene>
<accession>A0ABM4VH85</accession>